<feature type="transmembrane region" description="Helical" evidence="6">
    <location>
        <begin position="125"/>
        <end position="145"/>
    </location>
</feature>
<feature type="transmembrane region" description="Helical" evidence="6">
    <location>
        <begin position="90"/>
        <end position="113"/>
    </location>
</feature>
<keyword evidence="5 6" id="KW-0472">Membrane</keyword>
<protein>
    <submittedName>
        <fullName evidence="7">O-antigen transporter</fullName>
    </submittedName>
</protein>
<gene>
    <name evidence="7" type="ordered locus">CA2559_02920</name>
</gene>
<accession>A3U606</accession>
<dbReference type="HOGENOM" id="CLU_022017_0_2_10"/>
<dbReference type="PANTHER" id="PTHR30250">
    <property type="entry name" value="PST FAMILY PREDICTED COLANIC ACID TRANSPORTER"/>
    <property type="match status" value="1"/>
</dbReference>
<dbReference type="eggNOG" id="COG2244">
    <property type="taxonomic scope" value="Bacteria"/>
</dbReference>
<dbReference type="InterPro" id="IPR002797">
    <property type="entry name" value="Polysacc_synth"/>
</dbReference>
<dbReference type="AlphaFoldDB" id="A3U606"/>
<dbReference type="RefSeq" id="WP_013186350.1">
    <property type="nucleotide sequence ID" value="NC_014230.1"/>
</dbReference>
<keyword evidence="4 6" id="KW-1133">Transmembrane helix</keyword>
<reference evidence="7 8" key="1">
    <citation type="journal article" date="2010" name="J. Bacteriol.">
        <title>The complete genome sequence of Croceibacter atlanticus HTCC2559T.</title>
        <authorList>
            <person name="Oh H.M."/>
            <person name="Kang I."/>
            <person name="Ferriera S."/>
            <person name="Giovannoni S.J."/>
            <person name="Cho J.C."/>
        </authorList>
    </citation>
    <scope>NUCLEOTIDE SEQUENCE [LARGE SCALE GENOMIC DNA]</scope>
    <source>
        <strain evidence="8">ATCC BAA-628 / HTCC2559 / KCTC 12090</strain>
    </source>
</reference>
<evidence type="ECO:0000313" key="7">
    <source>
        <dbReference type="EMBL" id="EAP87673.1"/>
    </source>
</evidence>
<feature type="transmembrane region" description="Helical" evidence="6">
    <location>
        <begin position="329"/>
        <end position="354"/>
    </location>
</feature>
<feature type="transmembrane region" description="Helical" evidence="6">
    <location>
        <begin position="152"/>
        <end position="172"/>
    </location>
</feature>
<dbReference type="KEGG" id="cat:CA2559_02920"/>
<evidence type="ECO:0000256" key="2">
    <source>
        <dbReference type="ARBA" id="ARBA00022475"/>
    </source>
</evidence>
<feature type="transmembrane region" description="Helical" evidence="6">
    <location>
        <begin position="366"/>
        <end position="385"/>
    </location>
</feature>
<evidence type="ECO:0000256" key="3">
    <source>
        <dbReference type="ARBA" id="ARBA00022692"/>
    </source>
</evidence>
<keyword evidence="3 6" id="KW-0812">Transmembrane</keyword>
<dbReference type="InterPro" id="IPR050833">
    <property type="entry name" value="Poly_Biosynth_Transport"/>
</dbReference>
<feature type="transmembrane region" description="Helical" evidence="6">
    <location>
        <begin position="21"/>
        <end position="42"/>
    </location>
</feature>
<dbReference type="Proteomes" id="UP000002297">
    <property type="component" value="Chromosome"/>
</dbReference>
<dbReference type="GO" id="GO:0005886">
    <property type="term" value="C:plasma membrane"/>
    <property type="evidence" value="ECO:0007669"/>
    <property type="project" value="UniProtKB-SubCell"/>
</dbReference>
<feature type="transmembrane region" description="Helical" evidence="6">
    <location>
        <begin position="178"/>
        <end position="205"/>
    </location>
</feature>
<dbReference type="GeneID" id="89452378"/>
<feature type="transmembrane region" description="Helical" evidence="6">
    <location>
        <begin position="48"/>
        <end position="69"/>
    </location>
</feature>
<evidence type="ECO:0000256" key="6">
    <source>
        <dbReference type="SAM" id="Phobius"/>
    </source>
</evidence>
<evidence type="ECO:0000256" key="4">
    <source>
        <dbReference type="ARBA" id="ARBA00022989"/>
    </source>
</evidence>
<dbReference type="STRING" id="216432.CA2559_02920"/>
<organism evidence="7 8">
    <name type="scientific">Croceibacter atlanticus (strain ATCC BAA-628 / JCM 21780 / CIP 108009 / IAM 15332 / KCTC 12090 / HTCC2559)</name>
    <dbReference type="NCBI Taxonomy" id="216432"/>
    <lineage>
        <taxon>Bacteria</taxon>
        <taxon>Pseudomonadati</taxon>
        <taxon>Bacteroidota</taxon>
        <taxon>Flavobacteriia</taxon>
        <taxon>Flavobacteriales</taxon>
        <taxon>Flavobacteriaceae</taxon>
        <taxon>Croceibacter</taxon>
    </lineage>
</organism>
<evidence type="ECO:0000256" key="1">
    <source>
        <dbReference type="ARBA" id="ARBA00004651"/>
    </source>
</evidence>
<dbReference type="PANTHER" id="PTHR30250:SF11">
    <property type="entry name" value="O-ANTIGEN TRANSPORTER-RELATED"/>
    <property type="match status" value="1"/>
</dbReference>
<keyword evidence="2" id="KW-1003">Cell membrane</keyword>
<evidence type="ECO:0000256" key="5">
    <source>
        <dbReference type="ARBA" id="ARBA00023136"/>
    </source>
</evidence>
<name>A3U606_CROAH</name>
<sequence length="416" mass="47101">MFKNYLKAKENRTIASNYVSLLVLQAANYILPLLVLPYLVRVLGTDKFGLIMLAQSLTIFFNVFVDYGFNLSGTREVSLARDDKKKLSEIFSAIFVIKAFLLLIAFSIFYFIISVFTRFSVDISVYLYSFGLVIGQALFPVWFFQGIEKMKFVTLINILAKSIFTALVFILITKEQDYIYVPIYNSLGFIIAGLLGVGLCFKYVYITRPKIDLIKQLLSDSTSLFVSNFAISLYTSSNVFILGMFTSNTTAGIYSSIEKLILAIKNVYTPLYQAFYPWLSKQGDLKKINTIKKLLPYILLVSTIISIIIIVLGKTLLDIIYDDNLISNYAIVFKALSLISIFSGLNMLFNALFLPAIKKYKTRMNIMICAGLFNLTVSLVLVNYYGIYGTTISVVLTEFLLLILGYIYFKKYATVS</sequence>
<feature type="transmembrane region" description="Helical" evidence="6">
    <location>
        <begin position="294"/>
        <end position="317"/>
    </location>
</feature>
<dbReference type="Pfam" id="PF01943">
    <property type="entry name" value="Polysacc_synt"/>
    <property type="match status" value="1"/>
</dbReference>
<evidence type="ECO:0000313" key="8">
    <source>
        <dbReference type="Proteomes" id="UP000002297"/>
    </source>
</evidence>
<comment type="subcellular location">
    <subcellularLocation>
        <location evidence="1">Cell membrane</location>
        <topology evidence="1">Multi-pass membrane protein</topology>
    </subcellularLocation>
</comment>
<dbReference type="EMBL" id="CP002046">
    <property type="protein sequence ID" value="EAP87673.1"/>
    <property type="molecule type" value="Genomic_DNA"/>
</dbReference>
<proteinExistence type="predicted"/>
<dbReference type="OrthoDB" id="9815702at2"/>
<feature type="transmembrane region" description="Helical" evidence="6">
    <location>
        <begin position="391"/>
        <end position="409"/>
    </location>
</feature>
<keyword evidence="8" id="KW-1185">Reference proteome</keyword>